<feature type="transmembrane region" description="Helical" evidence="2">
    <location>
        <begin position="130"/>
        <end position="149"/>
    </location>
</feature>
<dbReference type="EMBL" id="JAQZCI010000001">
    <property type="protein sequence ID" value="MDD7961720.1"/>
    <property type="molecule type" value="Genomic_DNA"/>
</dbReference>
<sequence length="760" mass="78726">MRGSEVRRLEVRRSGRTRLALALLVAITVAVLPLLRVVAAGSWLVVAAAVVITVLAAGVALRRLRTPALLVTLAELLLAGALITAVYFGSTALLLVLPSPGTIAELPAIAAGAADQIITGVAPLEVGRPLAIVTVAALAALTVLLDHTVITARMPLLGAVALVAVWLIPALSVPTPLDIASFVAFAASLLLLLRTETRTRERALVAAAARTASGSDATATSRRSPRTGTALAAGLAVAAIVATVVVVPELPRPAPRVGIGTGPATTINANLELGDDLRRPTEVEVLTTRTNAPDSPYLRATTLSRFDGRVWEPDRDETAPLTPDALGPVVADPDIRITEYRTTVAVTQLSSTWLPVPSPAVRVDDLAGSWAAMPSNRTVIGDGADTQGQEYVTTTHVVRPTLEQIQAAGTTSEGLPDFVTQLPDAMPPSIERTAREITAGEVTAYDQLAALQRWFRGSDFRYSLDAPVADGFDGSGVDAIADFLRARSGYCVHYASAFAVMARTLGMPSRIVVGYLPGSLTGRSVDGESVASVMSSQLHSWPEVYFAGIGWVPFEPTNSLGAPPTYQRSTQPLPDDGGEDVTPDPAPQPTVSVAPSDAAAPSPSASAASGTASQRSPVAVALPYAGVVLGAVAVLLLPALLAAARRRRQLSAARRGDVLAAWQFVRDSARDVGLSLSDAESPRALGTRLIALPAVPAERMAALVGAVERAGFGRPGDAADTSAGGAAAEDAAAVRQGLLASVSTPRRLTAMLLPRTLVRA</sequence>
<accession>A0ABT5SG19</accession>
<keyword evidence="2" id="KW-0472">Membrane</keyword>
<dbReference type="Proteomes" id="UP001218170">
    <property type="component" value="Unassembled WGS sequence"/>
</dbReference>
<dbReference type="PANTHER" id="PTHR42736:SF1">
    <property type="entry name" value="PROTEIN-GLUTAMINE GAMMA-GLUTAMYLTRANSFERASE"/>
    <property type="match status" value="1"/>
</dbReference>
<dbReference type="InterPro" id="IPR052901">
    <property type="entry name" value="Bact_TGase-like"/>
</dbReference>
<protein>
    <submittedName>
        <fullName evidence="4">DUF3488 and transglutaminase-like domain-containing protein</fullName>
    </submittedName>
</protein>
<reference evidence="4 5" key="1">
    <citation type="submission" date="2023-02" db="EMBL/GenBank/DDBJ databases">
        <title>Study of novel species of the Microbacterium genus.</title>
        <authorList>
            <person name="Arroyo-Herrera I."/>
            <person name="Roman-Ponce B."/>
            <person name="Vasquez-Murrieta M.S."/>
        </authorList>
    </citation>
    <scope>NUCLEOTIDE SEQUENCE [LARGE SCALE GENOMIC DNA]</scope>
    <source>
        <strain evidence="4 5">NE1TT3</strain>
    </source>
</reference>
<feature type="transmembrane region" description="Helical" evidence="2">
    <location>
        <begin position="179"/>
        <end position="195"/>
    </location>
</feature>
<feature type="compositionally biased region" description="Polar residues" evidence="1">
    <location>
        <begin position="560"/>
        <end position="572"/>
    </location>
</feature>
<dbReference type="RefSeq" id="WP_274264092.1">
    <property type="nucleotide sequence ID" value="NZ_JAQZCI010000001.1"/>
</dbReference>
<dbReference type="InterPro" id="IPR038765">
    <property type="entry name" value="Papain-like_cys_pep_sf"/>
</dbReference>
<feature type="transmembrane region" description="Helical" evidence="2">
    <location>
        <begin position="621"/>
        <end position="644"/>
    </location>
</feature>
<evidence type="ECO:0000313" key="5">
    <source>
        <dbReference type="Proteomes" id="UP001218170"/>
    </source>
</evidence>
<evidence type="ECO:0000259" key="3">
    <source>
        <dbReference type="SMART" id="SM00460"/>
    </source>
</evidence>
<proteinExistence type="predicted"/>
<feature type="transmembrane region" description="Helical" evidence="2">
    <location>
        <begin position="68"/>
        <end position="88"/>
    </location>
</feature>
<comment type="caution">
    <text evidence="4">The sequence shown here is derived from an EMBL/GenBank/DDBJ whole genome shotgun (WGS) entry which is preliminary data.</text>
</comment>
<evidence type="ECO:0000256" key="2">
    <source>
        <dbReference type="SAM" id="Phobius"/>
    </source>
</evidence>
<feature type="transmembrane region" description="Helical" evidence="2">
    <location>
        <begin position="20"/>
        <end position="37"/>
    </location>
</feature>
<dbReference type="Pfam" id="PF01841">
    <property type="entry name" value="Transglut_core"/>
    <property type="match status" value="1"/>
</dbReference>
<feature type="transmembrane region" description="Helical" evidence="2">
    <location>
        <begin position="43"/>
        <end position="61"/>
    </location>
</feature>
<dbReference type="SMART" id="SM00460">
    <property type="entry name" value="TGc"/>
    <property type="match status" value="1"/>
</dbReference>
<dbReference type="Pfam" id="PF11992">
    <property type="entry name" value="TgpA_N"/>
    <property type="match status" value="1"/>
</dbReference>
<feature type="compositionally biased region" description="Low complexity" evidence="1">
    <location>
        <begin position="592"/>
        <end position="612"/>
    </location>
</feature>
<gene>
    <name evidence="4" type="ORF">PUW80_05090</name>
</gene>
<dbReference type="Gene3D" id="3.10.620.30">
    <property type="match status" value="1"/>
</dbReference>
<feature type="transmembrane region" description="Helical" evidence="2">
    <location>
        <begin position="156"/>
        <end position="173"/>
    </location>
</feature>
<feature type="region of interest" description="Disordered" evidence="1">
    <location>
        <begin position="560"/>
        <end position="612"/>
    </location>
</feature>
<evidence type="ECO:0000256" key="1">
    <source>
        <dbReference type="SAM" id="MobiDB-lite"/>
    </source>
</evidence>
<keyword evidence="5" id="KW-1185">Reference proteome</keyword>
<keyword evidence="2" id="KW-0812">Transmembrane</keyword>
<organism evidence="4 5">
    <name type="scientific">Microbacterium thalli</name>
    <dbReference type="NCBI Taxonomy" id="3027921"/>
    <lineage>
        <taxon>Bacteria</taxon>
        <taxon>Bacillati</taxon>
        <taxon>Actinomycetota</taxon>
        <taxon>Actinomycetes</taxon>
        <taxon>Micrococcales</taxon>
        <taxon>Microbacteriaceae</taxon>
        <taxon>Microbacterium</taxon>
    </lineage>
</organism>
<dbReference type="InterPro" id="IPR021878">
    <property type="entry name" value="TgpA_N"/>
</dbReference>
<name>A0ABT5SG19_9MICO</name>
<feature type="domain" description="Transglutaminase-like" evidence="3">
    <location>
        <begin position="483"/>
        <end position="558"/>
    </location>
</feature>
<keyword evidence="2" id="KW-1133">Transmembrane helix</keyword>
<dbReference type="InterPro" id="IPR002931">
    <property type="entry name" value="Transglutaminase-like"/>
</dbReference>
<dbReference type="SUPFAM" id="SSF54001">
    <property type="entry name" value="Cysteine proteinases"/>
    <property type="match status" value="1"/>
</dbReference>
<evidence type="ECO:0000313" key="4">
    <source>
        <dbReference type="EMBL" id="MDD7961720.1"/>
    </source>
</evidence>
<dbReference type="PANTHER" id="PTHR42736">
    <property type="entry name" value="PROTEIN-GLUTAMINE GAMMA-GLUTAMYLTRANSFERASE"/>
    <property type="match status" value="1"/>
</dbReference>
<feature type="transmembrane region" description="Helical" evidence="2">
    <location>
        <begin position="230"/>
        <end position="247"/>
    </location>
</feature>